<dbReference type="InParanoid" id="D8TCG7"/>
<dbReference type="PANTHER" id="PTHR33129">
    <property type="entry name" value="PROTEIN KINASE DOMAIN-CONTAINING PROTEIN-RELATED"/>
    <property type="match status" value="1"/>
</dbReference>
<dbReference type="Proteomes" id="UP000001514">
    <property type="component" value="Unassembled WGS sequence"/>
</dbReference>
<dbReference type="HOGENOM" id="CLU_487825_0_0_1"/>
<dbReference type="InterPro" id="IPR052980">
    <property type="entry name" value="Crinkler_effector"/>
</dbReference>
<protein>
    <recommendedName>
        <fullName evidence="3">Crinkler (CRN) family protein</fullName>
    </recommendedName>
</protein>
<gene>
    <name evidence="1" type="ORF">SELMODRAFT_431395</name>
</gene>
<dbReference type="OMA" id="SPWLEDI"/>
<keyword evidence="2" id="KW-1185">Reference proteome</keyword>
<dbReference type="PANTHER" id="PTHR33129:SF1">
    <property type="entry name" value="ATP-BINDING PROTEIN"/>
    <property type="match status" value="1"/>
</dbReference>
<dbReference type="Gramene" id="EFJ05607">
    <property type="protein sequence ID" value="EFJ05607"/>
    <property type="gene ID" value="SELMODRAFT_431395"/>
</dbReference>
<sequence length="559" mass="63971">MEVSMNTKGFRRYGKQVREAELAGNVLRLPNGFLGKKLLPLWLHPNYILLEDFLVRNTKGDAMDVDEEFKVRKSQFHLVGTPGIGKSYFGHYWFFKQAKDGKRVIWRSQGGVFVYFDFSLEDPFVHASSDYVVPSPWLEDIETIWLVVDGGCEGLDHDGFVLQCVSPGRSGYHEFAKDVGVPFHLEAWTLEELMQCRDALNLGFTDEELAERFYYCGGLPREVLDKRKTSQSLKDTMTTAVSWAPSWEAVIRDVASGADAISNYLLHYRLQRELDVNAVASDCVLRFTLKFASFFVEDLVVDKFQRQGHGKVREFFDFCQRVPEARALSGKFFEKNVHRKLQDGGGDYTIKDLATPDKPLPVFELKPSSTKRLRCWEVTKVAEGKPSKDEKMRGSAVIGKEESVGLASLDRGCFVNSYAAIFKSLDSFVVPDIMIQCTCSLDHKIFWAPVLEVVQEYDRWYSLQGSTPPPYYRLIFIVPECQFRNFKFQGYKKEDGTDYLELQPEMSRVRQLALSFPWVQAQPSTLVISKDSIYLSLQFYFSKGTSIFKVFICKSAPYS</sequence>
<name>D8TCG7_SELML</name>
<organism evidence="2">
    <name type="scientific">Selaginella moellendorffii</name>
    <name type="common">Spikemoss</name>
    <dbReference type="NCBI Taxonomy" id="88036"/>
    <lineage>
        <taxon>Eukaryota</taxon>
        <taxon>Viridiplantae</taxon>
        <taxon>Streptophyta</taxon>
        <taxon>Embryophyta</taxon>
        <taxon>Tracheophyta</taxon>
        <taxon>Lycopodiopsida</taxon>
        <taxon>Selaginellales</taxon>
        <taxon>Selaginellaceae</taxon>
        <taxon>Selaginella</taxon>
    </lineage>
</organism>
<dbReference type="AlphaFoldDB" id="D8TCG7"/>
<evidence type="ECO:0000313" key="2">
    <source>
        <dbReference type="Proteomes" id="UP000001514"/>
    </source>
</evidence>
<dbReference type="KEGG" id="smo:SELMODRAFT_431395"/>
<evidence type="ECO:0008006" key="3">
    <source>
        <dbReference type="Google" id="ProtNLM"/>
    </source>
</evidence>
<reference evidence="1 2" key="1">
    <citation type="journal article" date="2011" name="Science">
        <title>The Selaginella genome identifies genetic changes associated with the evolution of vascular plants.</title>
        <authorList>
            <person name="Banks J.A."/>
            <person name="Nishiyama T."/>
            <person name="Hasebe M."/>
            <person name="Bowman J.L."/>
            <person name="Gribskov M."/>
            <person name="dePamphilis C."/>
            <person name="Albert V.A."/>
            <person name="Aono N."/>
            <person name="Aoyama T."/>
            <person name="Ambrose B.A."/>
            <person name="Ashton N.W."/>
            <person name="Axtell M.J."/>
            <person name="Barker E."/>
            <person name="Barker M.S."/>
            <person name="Bennetzen J.L."/>
            <person name="Bonawitz N.D."/>
            <person name="Chapple C."/>
            <person name="Cheng C."/>
            <person name="Correa L.G."/>
            <person name="Dacre M."/>
            <person name="DeBarry J."/>
            <person name="Dreyer I."/>
            <person name="Elias M."/>
            <person name="Engstrom E.M."/>
            <person name="Estelle M."/>
            <person name="Feng L."/>
            <person name="Finet C."/>
            <person name="Floyd S.K."/>
            <person name="Frommer W.B."/>
            <person name="Fujita T."/>
            <person name="Gramzow L."/>
            <person name="Gutensohn M."/>
            <person name="Harholt J."/>
            <person name="Hattori M."/>
            <person name="Heyl A."/>
            <person name="Hirai T."/>
            <person name="Hiwatashi Y."/>
            <person name="Ishikawa M."/>
            <person name="Iwata M."/>
            <person name="Karol K.G."/>
            <person name="Koehler B."/>
            <person name="Kolukisaoglu U."/>
            <person name="Kubo M."/>
            <person name="Kurata T."/>
            <person name="Lalonde S."/>
            <person name="Li K."/>
            <person name="Li Y."/>
            <person name="Litt A."/>
            <person name="Lyons E."/>
            <person name="Manning G."/>
            <person name="Maruyama T."/>
            <person name="Michael T.P."/>
            <person name="Mikami K."/>
            <person name="Miyazaki S."/>
            <person name="Morinaga S."/>
            <person name="Murata T."/>
            <person name="Mueller-Roeber B."/>
            <person name="Nelson D.R."/>
            <person name="Obara M."/>
            <person name="Oguri Y."/>
            <person name="Olmstead R.G."/>
            <person name="Onodera N."/>
            <person name="Petersen B.L."/>
            <person name="Pils B."/>
            <person name="Prigge M."/>
            <person name="Rensing S.A."/>
            <person name="Riano-Pachon D.M."/>
            <person name="Roberts A.W."/>
            <person name="Sato Y."/>
            <person name="Scheller H.V."/>
            <person name="Schulz B."/>
            <person name="Schulz C."/>
            <person name="Shakirov E.V."/>
            <person name="Shibagaki N."/>
            <person name="Shinohara N."/>
            <person name="Shippen D.E."/>
            <person name="Soerensen I."/>
            <person name="Sotooka R."/>
            <person name="Sugimoto N."/>
            <person name="Sugita M."/>
            <person name="Sumikawa N."/>
            <person name="Tanurdzic M."/>
            <person name="Theissen G."/>
            <person name="Ulvskov P."/>
            <person name="Wakazuki S."/>
            <person name="Weng J.K."/>
            <person name="Willats W.W."/>
            <person name="Wipf D."/>
            <person name="Wolf P.G."/>
            <person name="Yang L."/>
            <person name="Zimmer A.D."/>
            <person name="Zhu Q."/>
            <person name="Mitros T."/>
            <person name="Hellsten U."/>
            <person name="Loque D."/>
            <person name="Otillar R."/>
            <person name="Salamov A."/>
            <person name="Schmutz J."/>
            <person name="Shapiro H."/>
            <person name="Lindquist E."/>
            <person name="Lucas S."/>
            <person name="Rokhsar D."/>
            <person name="Grigoriev I.V."/>
        </authorList>
    </citation>
    <scope>NUCLEOTIDE SEQUENCE [LARGE SCALE GENOMIC DNA]</scope>
</reference>
<proteinExistence type="predicted"/>
<dbReference type="EMBL" id="GL377717">
    <property type="protein sequence ID" value="EFJ05607.1"/>
    <property type="molecule type" value="Genomic_DNA"/>
</dbReference>
<evidence type="ECO:0000313" key="1">
    <source>
        <dbReference type="EMBL" id="EFJ05607.1"/>
    </source>
</evidence>
<accession>D8TCG7</accession>